<dbReference type="FunFam" id="2.30.310.10:FF:000001">
    <property type="entry name" value="Nuclear export mediator factor Nemf"/>
    <property type="match status" value="1"/>
</dbReference>
<dbReference type="InterPro" id="IPR008532">
    <property type="entry name" value="NFACT_RNA-bd"/>
</dbReference>
<feature type="coiled-coil region" evidence="10">
    <location>
        <begin position="253"/>
        <end position="297"/>
    </location>
</feature>
<dbReference type="Pfam" id="PF05833">
    <property type="entry name" value="NFACT_N"/>
    <property type="match status" value="1"/>
</dbReference>
<name>A0A452RA42_URSAM</name>
<dbReference type="GO" id="GO:0005737">
    <property type="term" value="C:cytoplasm"/>
    <property type="evidence" value="ECO:0007669"/>
    <property type="project" value="UniProtKB-SubCell"/>
</dbReference>
<evidence type="ECO:0000256" key="6">
    <source>
        <dbReference type="ARBA" id="ARBA00023242"/>
    </source>
</evidence>
<dbReference type="AlphaFoldDB" id="A0A452RA42"/>
<evidence type="ECO:0000256" key="8">
    <source>
        <dbReference type="ARBA" id="ARBA00071447"/>
    </source>
</evidence>
<evidence type="ECO:0000313" key="15">
    <source>
        <dbReference type="Proteomes" id="UP000291022"/>
    </source>
</evidence>
<evidence type="ECO:0000256" key="2">
    <source>
        <dbReference type="ARBA" id="ARBA00004496"/>
    </source>
</evidence>
<evidence type="ECO:0000256" key="10">
    <source>
        <dbReference type="SAM" id="Coils"/>
    </source>
</evidence>
<gene>
    <name evidence="14" type="primary">NEMF</name>
</gene>
<evidence type="ECO:0000256" key="11">
    <source>
        <dbReference type="SAM" id="MobiDB-lite"/>
    </source>
</evidence>
<dbReference type="Gene3D" id="2.30.310.10">
    <property type="entry name" value="ibrinogen binding protein from staphylococcus aureus domain"/>
    <property type="match status" value="1"/>
</dbReference>
<feature type="region of interest" description="Disordered" evidence="11">
    <location>
        <begin position="625"/>
        <end position="669"/>
    </location>
</feature>
<evidence type="ECO:0000256" key="5">
    <source>
        <dbReference type="ARBA" id="ARBA00023054"/>
    </source>
</evidence>
<protein>
    <recommendedName>
        <fullName evidence="8">Ribosome quality control complex subunit NEMF</fullName>
    </recommendedName>
    <alternativeName>
        <fullName evidence="9">Nuclear export mediator factor</fullName>
    </alternativeName>
</protein>
<keyword evidence="5 10" id="KW-0175">Coiled coil</keyword>
<reference evidence="15" key="1">
    <citation type="submission" date="2016-06" db="EMBL/GenBank/DDBJ databases">
        <title>De novo assembly and RNA-Seq shows season-dependent expression and editing in black bear kidneys.</title>
        <authorList>
            <person name="Korstanje R."/>
            <person name="Srivastava A."/>
            <person name="Sarsani V.K."/>
            <person name="Sheehan S.M."/>
            <person name="Seger R.L."/>
            <person name="Barter M.E."/>
            <person name="Lindqvist C."/>
            <person name="Brody L.C."/>
            <person name="Mullikin J.C."/>
        </authorList>
    </citation>
    <scope>NUCLEOTIDE SEQUENCE [LARGE SCALE GENOMIC DNA]</scope>
</reference>
<sequence>MKTRFSTIDLRAVLAELNASLIGMRVNNVYDVDNKTYLIRLQKPDFKATLLLESGIRIHTTEFEWPKNMMPSSFAMKCRKHLKSRRLVSAKQLGVDRIVDFQFGSDEAAYHLIIELYDRGNIVLTDYEYLILNILRFRTDESDDVKFAVRERYPVDHARKILKMLPSALVAYGPALIEHCLIENGFSGNVKVDEKFESKGMPGYIIQKREIKPSLEVDKPTEDIFTYEEFHPFLFSQHSQCPYIEFESFDKAVDEFYSKIEGQKIDLKALQQEKQALKKLDNVRKDHENRLEALQQAQEIDKLKGELIEMNLQIVDRAIQVVRSALANQIDWTEIGLIVKEAQAQGDPVANAIKELKLQTNHVTMLLSVEKNETEAPKGRKKKQKNKQLQKPQKNRPLLVDVDLSLSAYANAKKFEKFLWFISSENYLIIGGRDQQQNEIIVKRYLTTGDIYVHADLHGATSCVIKNPTGEPIPPRTLTEAGTMALCYSAAWDARVITSAWWVYHHQVSKTAPTGEYLTTGSFMIRGKKNFLPPSYLMMGFSFLFKVDESCVWRHRGERKVRVQDEDMETLASCTSELISEEMDQLGSLQILINPTPFLKDYLFVRERERTLFYLYELKSAGSNKEEKGKKGKKGKTKDEPVKKQPQKPRGGPRASDSIKKETPSLEAVSPELQDLAANDPHDDKVGLPLLRVCENLFDSLTGQPHPEDVLLFAIPICAPYTTMTNYKYKVKLTPGVQKKGKAAKTALNSFMHSKEATAREKDLFRSVKDTDLSRNIPGKVKVSAPNLLNVKRK</sequence>
<evidence type="ECO:0000259" key="12">
    <source>
        <dbReference type="Pfam" id="PF05670"/>
    </source>
</evidence>
<dbReference type="Proteomes" id="UP000291022">
    <property type="component" value="Unassembled WGS sequence"/>
</dbReference>
<comment type="subcellular location">
    <subcellularLocation>
        <location evidence="2">Cytoplasm</location>
    </subcellularLocation>
    <subcellularLocation>
        <location evidence="1">Nucleus</location>
    </subcellularLocation>
</comment>
<dbReference type="PANTHER" id="PTHR15239:SF6">
    <property type="entry name" value="RIBOSOME QUALITY CONTROL COMPLEX SUBUNIT NEMF"/>
    <property type="match status" value="1"/>
</dbReference>
<evidence type="ECO:0000259" key="13">
    <source>
        <dbReference type="Pfam" id="PF11923"/>
    </source>
</evidence>
<feature type="domain" description="NFACT protein C-terminal" evidence="13">
    <location>
        <begin position="696"/>
        <end position="784"/>
    </location>
</feature>
<evidence type="ECO:0000256" key="9">
    <source>
        <dbReference type="ARBA" id="ARBA00076869"/>
    </source>
</evidence>
<organism evidence="14 15">
    <name type="scientific">Ursus americanus</name>
    <name type="common">American black bear</name>
    <name type="synonym">Euarctos americanus</name>
    <dbReference type="NCBI Taxonomy" id="9643"/>
    <lineage>
        <taxon>Eukaryota</taxon>
        <taxon>Metazoa</taxon>
        <taxon>Chordata</taxon>
        <taxon>Craniata</taxon>
        <taxon>Vertebrata</taxon>
        <taxon>Euteleostomi</taxon>
        <taxon>Mammalia</taxon>
        <taxon>Eutheria</taxon>
        <taxon>Laurasiatheria</taxon>
        <taxon>Carnivora</taxon>
        <taxon>Caniformia</taxon>
        <taxon>Ursidae</taxon>
        <taxon>Ursus</taxon>
    </lineage>
</organism>
<dbReference type="PANTHER" id="PTHR15239">
    <property type="entry name" value="NUCLEAR EXPORT MEDIATOR FACTOR NEMF"/>
    <property type="match status" value="1"/>
</dbReference>
<dbReference type="InterPro" id="IPR021846">
    <property type="entry name" value="NFACT-C"/>
</dbReference>
<comment type="similarity">
    <text evidence="3">Belongs to the NEMF family.</text>
</comment>
<proteinExistence type="inferred from homology"/>
<dbReference type="GeneTree" id="ENSGT00390000018516"/>
<feature type="domain" description="NFACT RNA-binding" evidence="12">
    <location>
        <begin position="417"/>
        <end position="527"/>
    </location>
</feature>
<dbReference type="InterPro" id="IPR051608">
    <property type="entry name" value="RQC_Subunit_NEMF"/>
</dbReference>
<evidence type="ECO:0000256" key="1">
    <source>
        <dbReference type="ARBA" id="ARBA00004123"/>
    </source>
</evidence>
<feature type="region of interest" description="Disordered" evidence="11">
    <location>
        <begin position="371"/>
        <end position="393"/>
    </location>
</feature>
<accession>A0A452RA42</accession>
<comment type="subunit">
    <text evidence="7">Component of the ribosome quality control complex (RQC), composed of the E3 ubiquitin ligase LTN1, TCF25 and NEMF associated with the 60S ribosomal subunit. The complex probably also contains VCP/p97 and its ubiquitin-binding cofactors. Interacts (via its N-terminus) with XPO1.</text>
</comment>
<keyword evidence="15" id="KW-1185">Reference proteome</keyword>
<dbReference type="GO" id="GO:0043023">
    <property type="term" value="F:ribosomal large subunit binding"/>
    <property type="evidence" value="ECO:0007669"/>
    <property type="project" value="TreeGrafter"/>
</dbReference>
<dbReference type="Pfam" id="PF11923">
    <property type="entry name" value="NFACT-C"/>
    <property type="match status" value="1"/>
</dbReference>
<evidence type="ECO:0000256" key="7">
    <source>
        <dbReference type="ARBA" id="ARBA00062982"/>
    </source>
</evidence>
<evidence type="ECO:0000256" key="4">
    <source>
        <dbReference type="ARBA" id="ARBA00022490"/>
    </source>
</evidence>
<reference evidence="14" key="2">
    <citation type="submission" date="2025-08" db="UniProtKB">
        <authorList>
            <consortium name="Ensembl"/>
        </authorList>
    </citation>
    <scope>IDENTIFICATION</scope>
</reference>
<dbReference type="GO" id="GO:1990112">
    <property type="term" value="C:RQC complex"/>
    <property type="evidence" value="ECO:0007669"/>
    <property type="project" value="TreeGrafter"/>
</dbReference>
<reference evidence="14" key="3">
    <citation type="submission" date="2025-09" db="UniProtKB">
        <authorList>
            <consortium name="Ensembl"/>
        </authorList>
    </citation>
    <scope>IDENTIFICATION</scope>
</reference>
<evidence type="ECO:0000313" key="14">
    <source>
        <dbReference type="Ensembl" id="ENSUAMP00000015438.1"/>
    </source>
</evidence>
<dbReference type="Ensembl" id="ENSUAMT00000017301.1">
    <property type="protein sequence ID" value="ENSUAMP00000015438.1"/>
    <property type="gene ID" value="ENSUAMG00000012209.1"/>
</dbReference>
<dbReference type="GO" id="GO:0140708">
    <property type="term" value="P:CAT tailing"/>
    <property type="evidence" value="ECO:0007669"/>
    <property type="project" value="UniProtKB-ARBA"/>
</dbReference>
<dbReference type="GO" id="GO:0000049">
    <property type="term" value="F:tRNA binding"/>
    <property type="evidence" value="ECO:0007669"/>
    <property type="project" value="TreeGrafter"/>
</dbReference>
<keyword evidence="6" id="KW-0539">Nucleus</keyword>
<dbReference type="Pfam" id="PF05670">
    <property type="entry name" value="NFACT-R_1"/>
    <property type="match status" value="1"/>
</dbReference>
<dbReference type="GO" id="GO:0005634">
    <property type="term" value="C:nucleus"/>
    <property type="evidence" value="ECO:0007669"/>
    <property type="project" value="UniProtKB-SubCell"/>
</dbReference>
<evidence type="ECO:0000256" key="3">
    <source>
        <dbReference type="ARBA" id="ARBA00008318"/>
    </source>
</evidence>
<feature type="compositionally biased region" description="Basic residues" evidence="11">
    <location>
        <begin position="379"/>
        <end position="388"/>
    </location>
</feature>
<keyword evidence="4" id="KW-0963">Cytoplasm</keyword>